<dbReference type="AlphaFoldDB" id="A0A835KCS2"/>
<comment type="caution">
    <text evidence="1">The sequence shown here is derived from an EMBL/GenBank/DDBJ whole genome shotgun (WGS) entry which is preliminary data.</text>
</comment>
<protein>
    <submittedName>
        <fullName evidence="1">Uncharacterized protein</fullName>
    </submittedName>
</protein>
<accession>A0A835KCS2</accession>
<organism evidence="1 2">
    <name type="scientific">Digitaria exilis</name>
    <dbReference type="NCBI Taxonomy" id="1010633"/>
    <lineage>
        <taxon>Eukaryota</taxon>
        <taxon>Viridiplantae</taxon>
        <taxon>Streptophyta</taxon>
        <taxon>Embryophyta</taxon>
        <taxon>Tracheophyta</taxon>
        <taxon>Spermatophyta</taxon>
        <taxon>Magnoliopsida</taxon>
        <taxon>Liliopsida</taxon>
        <taxon>Poales</taxon>
        <taxon>Poaceae</taxon>
        <taxon>PACMAD clade</taxon>
        <taxon>Panicoideae</taxon>
        <taxon>Panicodae</taxon>
        <taxon>Paniceae</taxon>
        <taxon>Anthephorinae</taxon>
        <taxon>Digitaria</taxon>
    </lineage>
</organism>
<evidence type="ECO:0000313" key="1">
    <source>
        <dbReference type="EMBL" id="KAF8726837.1"/>
    </source>
</evidence>
<sequence length="84" mass="9105">MLFFSPPDSFVPDSPPMAAMNEAAIGTVSWKKGGRLDGSARASRRAEARWRIPAACNEGASILSKPIPPFLLSPLEAPRPRERT</sequence>
<keyword evidence="2" id="KW-1185">Reference proteome</keyword>
<gene>
    <name evidence="1" type="ORF">HU200_019317</name>
</gene>
<dbReference type="Proteomes" id="UP000636709">
    <property type="component" value="Unassembled WGS sequence"/>
</dbReference>
<reference evidence="1" key="1">
    <citation type="submission" date="2020-07" db="EMBL/GenBank/DDBJ databases">
        <title>Genome sequence and genetic diversity analysis of an under-domesticated orphan crop, white fonio (Digitaria exilis).</title>
        <authorList>
            <person name="Bennetzen J.L."/>
            <person name="Chen S."/>
            <person name="Ma X."/>
            <person name="Wang X."/>
            <person name="Yssel A.E.J."/>
            <person name="Chaluvadi S.R."/>
            <person name="Johnson M."/>
            <person name="Gangashetty P."/>
            <person name="Hamidou F."/>
            <person name="Sanogo M.D."/>
            <person name="Zwaenepoel A."/>
            <person name="Wallace J."/>
            <person name="Van De Peer Y."/>
            <person name="Van Deynze A."/>
        </authorList>
    </citation>
    <scope>NUCLEOTIDE SEQUENCE</scope>
    <source>
        <tissue evidence="1">Leaves</tissue>
    </source>
</reference>
<evidence type="ECO:0000313" key="2">
    <source>
        <dbReference type="Proteomes" id="UP000636709"/>
    </source>
</evidence>
<dbReference type="EMBL" id="JACEFO010001646">
    <property type="protein sequence ID" value="KAF8726837.1"/>
    <property type="molecule type" value="Genomic_DNA"/>
</dbReference>
<name>A0A835KCS2_9POAL</name>
<proteinExistence type="predicted"/>